<evidence type="ECO:0000256" key="8">
    <source>
        <dbReference type="ARBA" id="ARBA00022840"/>
    </source>
</evidence>
<gene>
    <name evidence="12" type="primary">PID</name>
    <name evidence="12" type="ORF">KSP39_PZI000811</name>
</gene>
<accession>A0AAP0GG86</accession>
<dbReference type="SMART" id="SM00220">
    <property type="entry name" value="S_TKc"/>
    <property type="match status" value="1"/>
</dbReference>
<keyword evidence="13" id="KW-1185">Reference proteome</keyword>
<evidence type="ECO:0000256" key="3">
    <source>
        <dbReference type="ARBA" id="ARBA00022527"/>
    </source>
</evidence>
<dbReference type="PROSITE" id="PS00108">
    <property type="entry name" value="PROTEIN_KINASE_ST"/>
    <property type="match status" value="1"/>
</dbReference>
<keyword evidence="8" id="KW-0067">ATP-binding</keyword>
<evidence type="ECO:0000313" key="12">
    <source>
        <dbReference type="EMBL" id="KAK8958023.1"/>
    </source>
</evidence>
<evidence type="ECO:0000256" key="7">
    <source>
        <dbReference type="ARBA" id="ARBA00022777"/>
    </source>
</evidence>
<dbReference type="FunFam" id="1.10.510.10:FF:000024">
    <property type="entry name" value="Probable serine/threonine-protein kinase cot-1"/>
    <property type="match status" value="1"/>
</dbReference>
<keyword evidence="4" id="KW-0597">Phosphoprotein</keyword>
<evidence type="ECO:0000256" key="1">
    <source>
        <dbReference type="ARBA" id="ARBA00009903"/>
    </source>
</evidence>
<dbReference type="Gene3D" id="3.30.200.20">
    <property type="entry name" value="Phosphorylase Kinase, domain 1"/>
    <property type="match status" value="1"/>
</dbReference>
<sequence length="465" mass="51320">MAPRTATTEEEILTIFPQDFSDLDLSFTSSSASTSSFATSARSSLSLSLPSFSSFSSSLIKPLPHHSSDPRWSAVRAAANLSPNGALQLRHLKLLRYLGSGNLARVFLCRLRGFDDDDPNLEFALKVVDLNAASSAVEDRVSHVRAEARALAGLDHPFLPTLYARLDASHYACFLIDYCPGGDLHSLLLRCPGHRLPLPAARFYAAEVLLVLEYLHALGFVYRDLKPENVLLRADGHVMLSDFDICFHSDVAPALHRLPRRRKSTSGMSNCLSLLQGKHEGVDLEFVAEPESAFSRACVGTHEYLAPEIASGVGHGNGVDWWAFGVFVYELIYGRTPFKGGSKEATLRNILVGELKFPNGSAEYSRRASAAAAKDLISRLLERDPGRRMGCVKGAAEIKRHRFFRGVQWPLIRNIMPPVVVGQTAGATVAAVGKFSRERRRLLAWKWSSRSSNQQKRLFINEEIS</sequence>
<keyword evidence="5" id="KW-0808">Transferase</keyword>
<dbReference type="EMBL" id="JBBWWQ010000001">
    <property type="protein sequence ID" value="KAK8958023.1"/>
    <property type="molecule type" value="Genomic_DNA"/>
</dbReference>
<dbReference type="GO" id="GO:0007010">
    <property type="term" value="P:cytoskeleton organization"/>
    <property type="evidence" value="ECO:0007669"/>
    <property type="project" value="UniProtKB-ARBA"/>
</dbReference>
<dbReference type="Gene3D" id="1.10.510.10">
    <property type="entry name" value="Transferase(Phosphotransferase) domain 1"/>
    <property type="match status" value="1"/>
</dbReference>
<keyword evidence="7 12" id="KW-0418">Kinase</keyword>
<dbReference type="PANTHER" id="PTHR45637">
    <property type="entry name" value="FLIPPASE KINASE 1-RELATED"/>
    <property type="match status" value="1"/>
</dbReference>
<dbReference type="GO" id="GO:0004674">
    <property type="term" value="F:protein serine/threonine kinase activity"/>
    <property type="evidence" value="ECO:0007669"/>
    <property type="project" value="UniProtKB-KW"/>
</dbReference>
<dbReference type="SUPFAM" id="SSF56112">
    <property type="entry name" value="Protein kinase-like (PK-like)"/>
    <property type="match status" value="1"/>
</dbReference>
<reference evidence="12 13" key="1">
    <citation type="journal article" date="2022" name="Nat. Plants">
        <title>Genomes of leafy and leafless Platanthera orchids illuminate the evolution of mycoheterotrophy.</title>
        <authorList>
            <person name="Li M.H."/>
            <person name="Liu K.W."/>
            <person name="Li Z."/>
            <person name="Lu H.C."/>
            <person name="Ye Q.L."/>
            <person name="Zhang D."/>
            <person name="Wang J.Y."/>
            <person name="Li Y.F."/>
            <person name="Zhong Z.M."/>
            <person name="Liu X."/>
            <person name="Yu X."/>
            <person name="Liu D.K."/>
            <person name="Tu X.D."/>
            <person name="Liu B."/>
            <person name="Hao Y."/>
            <person name="Liao X.Y."/>
            <person name="Jiang Y.T."/>
            <person name="Sun W.H."/>
            <person name="Chen J."/>
            <person name="Chen Y.Q."/>
            <person name="Ai Y."/>
            <person name="Zhai J.W."/>
            <person name="Wu S.S."/>
            <person name="Zhou Z."/>
            <person name="Hsiao Y.Y."/>
            <person name="Wu W.L."/>
            <person name="Chen Y.Y."/>
            <person name="Lin Y.F."/>
            <person name="Hsu J.L."/>
            <person name="Li C.Y."/>
            <person name="Wang Z.W."/>
            <person name="Zhao X."/>
            <person name="Zhong W.Y."/>
            <person name="Ma X.K."/>
            <person name="Ma L."/>
            <person name="Huang J."/>
            <person name="Chen G.Z."/>
            <person name="Huang M.Z."/>
            <person name="Huang L."/>
            <person name="Peng D.H."/>
            <person name="Luo Y.B."/>
            <person name="Zou S.Q."/>
            <person name="Chen S.P."/>
            <person name="Lan S."/>
            <person name="Tsai W.C."/>
            <person name="Van de Peer Y."/>
            <person name="Liu Z.J."/>
        </authorList>
    </citation>
    <scope>NUCLEOTIDE SEQUENCE [LARGE SCALE GENOMIC DNA]</scope>
    <source>
        <strain evidence="12">Lor287</strain>
    </source>
</reference>
<dbReference type="InterPro" id="IPR000719">
    <property type="entry name" value="Prot_kinase_dom"/>
</dbReference>
<dbReference type="AlphaFoldDB" id="A0AAP0GG86"/>
<keyword evidence="6" id="KW-0547">Nucleotide-binding</keyword>
<dbReference type="Proteomes" id="UP001418222">
    <property type="component" value="Unassembled WGS sequence"/>
</dbReference>
<comment type="catalytic activity">
    <reaction evidence="10">
        <text>L-seryl-[protein] + ATP = O-phospho-L-seryl-[protein] + ADP + H(+)</text>
        <dbReference type="Rhea" id="RHEA:17989"/>
        <dbReference type="Rhea" id="RHEA-COMP:9863"/>
        <dbReference type="Rhea" id="RHEA-COMP:11604"/>
        <dbReference type="ChEBI" id="CHEBI:15378"/>
        <dbReference type="ChEBI" id="CHEBI:29999"/>
        <dbReference type="ChEBI" id="CHEBI:30616"/>
        <dbReference type="ChEBI" id="CHEBI:83421"/>
        <dbReference type="ChEBI" id="CHEBI:456216"/>
        <dbReference type="EC" id="2.7.11.1"/>
    </reaction>
</comment>
<dbReference type="InterPro" id="IPR008271">
    <property type="entry name" value="Ser/Thr_kinase_AS"/>
</dbReference>
<comment type="similarity">
    <text evidence="1">Belongs to the protein kinase superfamily. AGC Ser/Thr protein kinase family.</text>
</comment>
<evidence type="ECO:0000256" key="5">
    <source>
        <dbReference type="ARBA" id="ARBA00022679"/>
    </source>
</evidence>
<feature type="domain" description="Protein kinase" evidence="11">
    <location>
        <begin position="92"/>
        <end position="404"/>
    </location>
</feature>
<name>A0AAP0GG86_9ASPA</name>
<evidence type="ECO:0000256" key="9">
    <source>
        <dbReference type="ARBA" id="ARBA00047899"/>
    </source>
</evidence>
<protein>
    <recommendedName>
        <fullName evidence="2">non-specific serine/threonine protein kinase</fullName>
        <ecNumber evidence="2">2.7.11.1</ecNumber>
    </recommendedName>
</protein>
<organism evidence="12 13">
    <name type="scientific">Platanthera zijinensis</name>
    <dbReference type="NCBI Taxonomy" id="2320716"/>
    <lineage>
        <taxon>Eukaryota</taxon>
        <taxon>Viridiplantae</taxon>
        <taxon>Streptophyta</taxon>
        <taxon>Embryophyta</taxon>
        <taxon>Tracheophyta</taxon>
        <taxon>Spermatophyta</taxon>
        <taxon>Magnoliopsida</taxon>
        <taxon>Liliopsida</taxon>
        <taxon>Asparagales</taxon>
        <taxon>Orchidaceae</taxon>
        <taxon>Orchidoideae</taxon>
        <taxon>Orchideae</taxon>
        <taxon>Orchidinae</taxon>
        <taxon>Platanthera</taxon>
    </lineage>
</organism>
<evidence type="ECO:0000256" key="4">
    <source>
        <dbReference type="ARBA" id="ARBA00022553"/>
    </source>
</evidence>
<evidence type="ECO:0000256" key="2">
    <source>
        <dbReference type="ARBA" id="ARBA00012513"/>
    </source>
</evidence>
<comment type="catalytic activity">
    <reaction evidence="9">
        <text>L-threonyl-[protein] + ATP = O-phospho-L-threonyl-[protein] + ADP + H(+)</text>
        <dbReference type="Rhea" id="RHEA:46608"/>
        <dbReference type="Rhea" id="RHEA-COMP:11060"/>
        <dbReference type="Rhea" id="RHEA-COMP:11605"/>
        <dbReference type="ChEBI" id="CHEBI:15378"/>
        <dbReference type="ChEBI" id="CHEBI:30013"/>
        <dbReference type="ChEBI" id="CHEBI:30616"/>
        <dbReference type="ChEBI" id="CHEBI:61977"/>
        <dbReference type="ChEBI" id="CHEBI:456216"/>
        <dbReference type="EC" id="2.7.11.1"/>
    </reaction>
</comment>
<dbReference type="InterPro" id="IPR011009">
    <property type="entry name" value="Kinase-like_dom_sf"/>
</dbReference>
<evidence type="ECO:0000259" key="11">
    <source>
        <dbReference type="PROSITE" id="PS50011"/>
    </source>
</evidence>
<proteinExistence type="inferred from homology"/>
<dbReference type="PROSITE" id="PS50011">
    <property type="entry name" value="PROTEIN_KINASE_DOM"/>
    <property type="match status" value="1"/>
</dbReference>
<keyword evidence="3" id="KW-0723">Serine/threonine-protein kinase</keyword>
<dbReference type="EC" id="2.7.11.1" evidence="2"/>
<comment type="caution">
    <text evidence="12">The sequence shown here is derived from an EMBL/GenBank/DDBJ whole genome shotgun (WGS) entry which is preliminary data.</text>
</comment>
<evidence type="ECO:0000256" key="10">
    <source>
        <dbReference type="ARBA" id="ARBA00048679"/>
    </source>
</evidence>
<dbReference type="GO" id="GO:0005524">
    <property type="term" value="F:ATP binding"/>
    <property type="evidence" value="ECO:0007669"/>
    <property type="project" value="UniProtKB-KW"/>
</dbReference>
<evidence type="ECO:0000313" key="13">
    <source>
        <dbReference type="Proteomes" id="UP001418222"/>
    </source>
</evidence>
<dbReference type="Pfam" id="PF00069">
    <property type="entry name" value="Pkinase"/>
    <property type="match status" value="2"/>
</dbReference>
<evidence type="ECO:0000256" key="6">
    <source>
        <dbReference type="ARBA" id="ARBA00022741"/>
    </source>
</evidence>